<feature type="repeat" description="ANK" evidence="3">
    <location>
        <begin position="1"/>
        <end position="27"/>
    </location>
</feature>
<dbReference type="InterPro" id="IPR002110">
    <property type="entry name" value="Ankyrin_rpt"/>
</dbReference>
<name>A0A1Y1X1H2_9FUNG</name>
<proteinExistence type="predicted"/>
<comment type="caution">
    <text evidence="4">The sequence shown here is derived from an EMBL/GenBank/DDBJ whole genome shotgun (WGS) entry which is preliminary data.</text>
</comment>
<dbReference type="PROSITE" id="PS50088">
    <property type="entry name" value="ANK_REPEAT"/>
    <property type="match status" value="2"/>
</dbReference>
<dbReference type="SMART" id="SM00248">
    <property type="entry name" value="ANK"/>
    <property type="match status" value="5"/>
</dbReference>
<keyword evidence="5" id="KW-1185">Reference proteome</keyword>
<dbReference type="Proteomes" id="UP000193944">
    <property type="component" value="Unassembled WGS sequence"/>
</dbReference>
<dbReference type="InterPro" id="IPR036770">
    <property type="entry name" value="Ankyrin_rpt-contain_sf"/>
</dbReference>
<feature type="non-terminal residue" evidence="4">
    <location>
        <position position="185"/>
    </location>
</feature>
<reference evidence="4 5" key="1">
    <citation type="submission" date="2016-08" db="EMBL/GenBank/DDBJ databases">
        <title>A Parts List for Fungal Cellulosomes Revealed by Comparative Genomics.</title>
        <authorList>
            <consortium name="DOE Joint Genome Institute"/>
            <person name="Haitjema C.H."/>
            <person name="Gilmore S.P."/>
            <person name="Henske J.K."/>
            <person name="Solomon K.V."/>
            <person name="De Groot R."/>
            <person name="Kuo A."/>
            <person name="Mondo S.J."/>
            <person name="Salamov A.A."/>
            <person name="Labutti K."/>
            <person name="Zhao Z."/>
            <person name="Chiniquy J."/>
            <person name="Barry K."/>
            <person name="Brewer H.M."/>
            <person name="Purvine S.O."/>
            <person name="Wright A.T."/>
            <person name="Boxma B."/>
            <person name="Van Alen T."/>
            <person name="Hackstein J.H."/>
            <person name="Baker S.E."/>
            <person name="Grigoriev I.V."/>
            <person name="O'Malley M.A."/>
        </authorList>
    </citation>
    <scope>NUCLEOTIDE SEQUENCE [LARGE SCALE GENOMIC DNA]</scope>
    <source>
        <strain evidence="4 5">S4</strain>
    </source>
</reference>
<dbReference type="OrthoDB" id="684045at2759"/>
<dbReference type="Pfam" id="PF12796">
    <property type="entry name" value="Ank_2"/>
    <property type="match status" value="2"/>
</dbReference>
<protein>
    <submittedName>
        <fullName evidence="4">Ankyrin</fullName>
    </submittedName>
</protein>
<dbReference type="AlphaFoldDB" id="A0A1Y1X1H2"/>
<gene>
    <name evidence="4" type="ORF">BCR32DRAFT_205562</name>
</gene>
<dbReference type="SUPFAM" id="SSF48403">
    <property type="entry name" value="Ankyrin repeat"/>
    <property type="match status" value="1"/>
</dbReference>
<evidence type="ECO:0000256" key="3">
    <source>
        <dbReference type="PROSITE-ProRule" id="PRU00023"/>
    </source>
</evidence>
<evidence type="ECO:0000256" key="2">
    <source>
        <dbReference type="ARBA" id="ARBA00023043"/>
    </source>
</evidence>
<accession>A0A1Y1X1H2</accession>
<dbReference type="STRING" id="1754192.A0A1Y1X1H2"/>
<dbReference type="PANTHER" id="PTHR24198:SF165">
    <property type="entry name" value="ANKYRIN REPEAT-CONTAINING PROTEIN-RELATED"/>
    <property type="match status" value="1"/>
</dbReference>
<keyword evidence="1" id="KW-0677">Repeat</keyword>
<feature type="repeat" description="ANK" evidence="3">
    <location>
        <begin position="130"/>
        <end position="162"/>
    </location>
</feature>
<evidence type="ECO:0000256" key="1">
    <source>
        <dbReference type="ARBA" id="ARBA00022737"/>
    </source>
</evidence>
<evidence type="ECO:0000313" key="5">
    <source>
        <dbReference type="Proteomes" id="UP000193944"/>
    </source>
</evidence>
<dbReference type="Gene3D" id="1.25.40.20">
    <property type="entry name" value="Ankyrin repeat-containing domain"/>
    <property type="match status" value="3"/>
</dbReference>
<dbReference type="PANTHER" id="PTHR24198">
    <property type="entry name" value="ANKYRIN REPEAT AND PROTEIN KINASE DOMAIN-CONTAINING PROTEIN"/>
    <property type="match status" value="1"/>
</dbReference>
<organism evidence="4 5">
    <name type="scientific">Anaeromyces robustus</name>
    <dbReference type="NCBI Taxonomy" id="1754192"/>
    <lineage>
        <taxon>Eukaryota</taxon>
        <taxon>Fungi</taxon>
        <taxon>Fungi incertae sedis</taxon>
        <taxon>Chytridiomycota</taxon>
        <taxon>Chytridiomycota incertae sedis</taxon>
        <taxon>Neocallimastigomycetes</taxon>
        <taxon>Neocallimastigales</taxon>
        <taxon>Neocallimastigaceae</taxon>
        <taxon>Anaeromyces</taxon>
    </lineage>
</organism>
<sequence length="185" mass="21300">MIACKNGYLEIIKYLFEQGVTVDAYNQNNDKSPLYSAIEYGYWNIVDFFENQKSYVNKHSTLIGDNPLMNKCLSGEYERVQDLIKYGYDVNDIDEYGYTPLMKACIGGKIEIVKFLINQSNANINNTNNSEYTALMFAVENNHFDIVKYLIENHATLNNKSMFGINELMMACKNSNVQIVQYLID</sequence>
<reference evidence="4 5" key="2">
    <citation type="submission" date="2016-08" db="EMBL/GenBank/DDBJ databases">
        <title>Pervasive Adenine N6-methylation of Active Genes in Fungi.</title>
        <authorList>
            <consortium name="DOE Joint Genome Institute"/>
            <person name="Mondo S.J."/>
            <person name="Dannebaum R.O."/>
            <person name="Kuo R.C."/>
            <person name="Labutti K."/>
            <person name="Haridas S."/>
            <person name="Kuo A."/>
            <person name="Salamov A."/>
            <person name="Ahrendt S.R."/>
            <person name="Lipzen A."/>
            <person name="Sullivan W."/>
            <person name="Andreopoulos W.B."/>
            <person name="Clum A."/>
            <person name="Lindquist E."/>
            <person name="Daum C."/>
            <person name="Ramamoorthy G.K."/>
            <person name="Gryganskyi A."/>
            <person name="Culley D."/>
            <person name="Magnuson J.K."/>
            <person name="James T.Y."/>
            <person name="O'Malley M.A."/>
            <person name="Stajich J.E."/>
            <person name="Spatafora J.W."/>
            <person name="Visel A."/>
            <person name="Grigoriev I.V."/>
        </authorList>
    </citation>
    <scope>NUCLEOTIDE SEQUENCE [LARGE SCALE GENOMIC DNA]</scope>
    <source>
        <strain evidence="4 5">S4</strain>
    </source>
</reference>
<keyword evidence="2 3" id="KW-0040">ANK repeat</keyword>
<dbReference type="PROSITE" id="PS50297">
    <property type="entry name" value="ANK_REP_REGION"/>
    <property type="match status" value="1"/>
</dbReference>
<evidence type="ECO:0000313" key="4">
    <source>
        <dbReference type="EMBL" id="ORX79468.1"/>
    </source>
</evidence>
<dbReference type="EMBL" id="MCFG01000174">
    <property type="protein sequence ID" value="ORX79468.1"/>
    <property type="molecule type" value="Genomic_DNA"/>
</dbReference>